<dbReference type="GO" id="GO:0005576">
    <property type="term" value="C:extracellular region"/>
    <property type="evidence" value="ECO:0007669"/>
    <property type="project" value="InterPro"/>
</dbReference>
<dbReference type="Gene3D" id="2.170.140.10">
    <property type="entry name" value="Chitin binding domain"/>
    <property type="match status" value="1"/>
</dbReference>
<dbReference type="GO" id="GO:0005975">
    <property type="term" value="P:carbohydrate metabolic process"/>
    <property type="evidence" value="ECO:0007669"/>
    <property type="project" value="InterPro"/>
</dbReference>
<feature type="region of interest" description="Disordered" evidence="1">
    <location>
        <begin position="677"/>
        <end position="705"/>
    </location>
</feature>
<dbReference type="InterPro" id="IPR052740">
    <property type="entry name" value="CE4"/>
</dbReference>
<dbReference type="PROSITE" id="PS50940">
    <property type="entry name" value="CHIT_BIND_II"/>
    <property type="match status" value="1"/>
</dbReference>
<dbReference type="PANTHER" id="PTHR45985:SF3">
    <property type="entry name" value="CHITIN DEACETYLASE-LIKE 4"/>
    <property type="match status" value="1"/>
</dbReference>
<name>A0A6G1SGV5_9ACAR</name>
<protein>
    <recommendedName>
        <fullName evidence="3">Chitin-binding type-2 domain-containing protein</fullName>
    </recommendedName>
</protein>
<feature type="compositionally biased region" description="Low complexity" evidence="1">
    <location>
        <begin position="34"/>
        <end position="51"/>
    </location>
</feature>
<organism evidence="4">
    <name type="scientific">Aceria tosichella</name>
    <name type="common">wheat curl mite</name>
    <dbReference type="NCBI Taxonomy" id="561515"/>
    <lineage>
        <taxon>Eukaryota</taxon>
        <taxon>Metazoa</taxon>
        <taxon>Ecdysozoa</taxon>
        <taxon>Arthropoda</taxon>
        <taxon>Chelicerata</taxon>
        <taxon>Arachnida</taxon>
        <taxon>Acari</taxon>
        <taxon>Acariformes</taxon>
        <taxon>Trombidiformes</taxon>
        <taxon>Prostigmata</taxon>
        <taxon>Eupodina</taxon>
        <taxon>Eriophyoidea</taxon>
        <taxon>Eriophyidae</taxon>
        <taxon>Eriophyinae</taxon>
        <taxon>Aceriini</taxon>
        <taxon>Aceria</taxon>
    </lineage>
</organism>
<dbReference type="GO" id="GO:0008061">
    <property type="term" value="F:chitin binding"/>
    <property type="evidence" value="ECO:0007669"/>
    <property type="project" value="InterPro"/>
</dbReference>
<sequence length="705" mass="78617">MIDLKLNRPTSQLCLLIVLFFILSTCQLSEQQQNRRSQSSSQSAQSQTTSNNDKALRSSSQQRNVAGIEAASGQQPTPLQQANRNKQQAAANNQRKNLDPDKEEEDSSSSSDVKFECPRPDGLFADPASCKRFILCGSSHPWSQTCPPGLYFDSKLKFCTFKTASLTCGPVSDEEEVKQDEATQDAQDSLPTCDGKCRLPDCFCSADGTAIPGNLQPNQVPQMILLSFSGAVNELVFDHYKKILGYSNKYGSGQSRVNPNGCGIKATFFVSHEYTSYAQIHWLAAQQHEIGLHSISHRLPEIWWTDQANYSDWVEEMIGMREILLQLTNINGDTPVIKREDLVGMRAPYIKPGGDNMYQMLNDFGLTYSSSIVAPKAEYPLWPFTLDSKVPFDCANVRHNKKSQPEHSSDGNGNGGNGGGNSNERGHEPGRRQKRMTDKMEEELESDHHHGSSMVVENKRFKRQSTYAGKSLKCPTKSYPGIWEVPLNPLTNEISTCHHLDQCIFPSQDDHSDSSDIVNFLVDNFERHYNTTRAPFQINLHVQWVLNTNRVKALTKFIDHVSKAYPNVWFVSFKQMLEWVRNPAPASTAATLFKCEEPGKVKLTSCNRPQTCVVKLNTDNDNQATTQDKAKKTDARYLQICPGVTCPKAYPWFGNLLGTDRNLKTVLELVQESTIQEQAAGNQSNQSSGQQPQAPQGTASGQQPS</sequence>
<dbReference type="SUPFAM" id="SSF88713">
    <property type="entry name" value="Glycoside hydrolase/deacetylase"/>
    <property type="match status" value="1"/>
</dbReference>
<feature type="compositionally biased region" description="Low complexity" evidence="1">
    <location>
        <begin position="678"/>
        <end position="705"/>
    </location>
</feature>
<dbReference type="InterPro" id="IPR011330">
    <property type="entry name" value="Glyco_hydro/deAcase_b/a-brl"/>
</dbReference>
<evidence type="ECO:0000256" key="1">
    <source>
        <dbReference type="SAM" id="MobiDB-lite"/>
    </source>
</evidence>
<dbReference type="SUPFAM" id="SSF57625">
    <property type="entry name" value="Invertebrate chitin-binding proteins"/>
    <property type="match status" value="1"/>
</dbReference>
<dbReference type="PANTHER" id="PTHR45985">
    <property type="match status" value="1"/>
</dbReference>
<proteinExistence type="predicted"/>
<dbReference type="Pfam" id="PF01607">
    <property type="entry name" value="CBM_14"/>
    <property type="match status" value="1"/>
</dbReference>
<dbReference type="AlphaFoldDB" id="A0A6G1SGV5"/>
<feature type="domain" description="Chitin-binding type-2" evidence="3">
    <location>
        <begin position="114"/>
        <end position="170"/>
    </location>
</feature>
<reference evidence="4" key="1">
    <citation type="submission" date="2018-10" db="EMBL/GenBank/DDBJ databases">
        <title>Transcriptome assembly of Aceria tosichella (Wheat curl mite) Type 2.</title>
        <authorList>
            <person name="Scully E.D."/>
            <person name="Geib S.M."/>
            <person name="Palmer N.A."/>
            <person name="Gupta A.K."/>
            <person name="Sarath G."/>
            <person name="Tatineni S."/>
        </authorList>
    </citation>
    <scope>NUCLEOTIDE SEQUENCE</scope>
    <source>
        <strain evidence="4">LincolnNE</strain>
    </source>
</reference>
<feature type="signal peptide" evidence="2">
    <location>
        <begin position="1"/>
        <end position="31"/>
    </location>
</feature>
<evidence type="ECO:0000313" key="4">
    <source>
        <dbReference type="EMBL" id="MDE49734.1"/>
    </source>
</evidence>
<feature type="compositionally biased region" description="Basic and acidic residues" evidence="1">
    <location>
        <begin position="424"/>
        <end position="439"/>
    </location>
</feature>
<dbReference type="InterPro" id="IPR036508">
    <property type="entry name" value="Chitin-bd_dom_sf"/>
</dbReference>
<accession>A0A6G1SGV5</accession>
<dbReference type="SMART" id="SM00494">
    <property type="entry name" value="ChtBD2"/>
    <property type="match status" value="1"/>
</dbReference>
<feature type="compositionally biased region" description="Gly residues" evidence="1">
    <location>
        <begin position="412"/>
        <end position="421"/>
    </location>
</feature>
<feature type="region of interest" description="Disordered" evidence="1">
    <location>
        <begin position="34"/>
        <end position="118"/>
    </location>
</feature>
<dbReference type="Gene3D" id="3.20.20.370">
    <property type="entry name" value="Glycoside hydrolase/deacetylase"/>
    <property type="match status" value="1"/>
</dbReference>
<evidence type="ECO:0000259" key="3">
    <source>
        <dbReference type="PROSITE" id="PS50940"/>
    </source>
</evidence>
<dbReference type="InterPro" id="IPR002557">
    <property type="entry name" value="Chitin-bd_dom"/>
</dbReference>
<dbReference type="EMBL" id="GGYP01004963">
    <property type="protein sequence ID" value="MDE49734.1"/>
    <property type="molecule type" value="Transcribed_RNA"/>
</dbReference>
<feature type="region of interest" description="Disordered" evidence="1">
    <location>
        <begin position="400"/>
        <end position="460"/>
    </location>
</feature>
<gene>
    <name evidence="4" type="ORF">g.17380</name>
</gene>
<feature type="compositionally biased region" description="Low complexity" evidence="1">
    <location>
        <begin position="80"/>
        <end position="95"/>
    </location>
</feature>
<feature type="chain" id="PRO_5026324354" description="Chitin-binding type-2 domain-containing protein" evidence="2">
    <location>
        <begin position="32"/>
        <end position="705"/>
    </location>
</feature>
<keyword evidence="2" id="KW-0732">Signal</keyword>
<evidence type="ECO:0000256" key="2">
    <source>
        <dbReference type="SAM" id="SignalP"/>
    </source>
</evidence>